<sequence length="172" mass="19210">MALTRPPHEYIEIFLQPGEWYFGAHDTRLRTLLGSCVAITMWHPARQIGGMCHFLLPTRGPIHAPSLDGRYGDEALLWLFQEAVRHGTNPAEYVVKVFGGGQMFAHHTTSRLGDVGPRNVARAVELLHSCGFRITAQHVCDVGHRHIIFDVWSGAVWVKHVRPTDALQTGSV</sequence>
<dbReference type="PANTHER" id="PTHR35147:SF3">
    <property type="entry name" value="CHEMORECEPTOR GLUTAMINE DEAMIDASE CHED 1-RELATED"/>
    <property type="match status" value="1"/>
</dbReference>
<organism evidence="4 5">
    <name type="scientific">Tectimicrobiota bacterium</name>
    <dbReference type="NCBI Taxonomy" id="2528274"/>
    <lineage>
        <taxon>Bacteria</taxon>
        <taxon>Pseudomonadati</taxon>
        <taxon>Nitrospinota/Tectimicrobiota group</taxon>
        <taxon>Candidatus Tectimicrobiota</taxon>
    </lineage>
</organism>
<keyword evidence="1 3" id="KW-0145">Chemotaxis</keyword>
<evidence type="ECO:0000256" key="3">
    <source>
        <dbReference type="HAMAP-Rule" id="MF_01440"/>
    </source>
</evidence>
<dbReference type="Proteomes" id="UP000712673">
    <property type="component" value="Unassembled WGS sequence"/>
</dbReference>
<dbReference type="SUPFAM" id="SSF64438">
    <property type="entry name" value="CNF1/YfiH-like putative cysteine hydrolases"/>
    <property type="match status" value="1"/>
</dbReference>
<comment type="similarity">
    <text evidence="3">Belongs to the CheD family.</text>
</comment>
<dbReference type="GO" id="GO:0006935">
    <property type="term" value="P:chemotaxis"/>
    <property type="evidence" value="ECO:0007669"/>
    <property type="project" value="UniProtKB-UniRule"/>
</dbReference>
<accession>A0A937VXW0</accession>
<name>A0A937VXW0_UNCTE</name>
<comment type="catalytic activity">
    <reaction evidence="3">
        <text>L-glutaminyl-[protein] + H2O = L-glutamyl-[protein] + NH4(+)</text>
        <dbReference type="Rhea" id="RHEA:16441"/>
        <dbReference type="Rhea" id="RHEA-COMP:10207"/>
        <dbReference type="Rhea" id="RHEA-COMP:10208"/>
        <dbReference type="ChEBI" id="CHEBI:15377"/>
        <dbReference type="ChEBI" id="CHEBI:28938"/>
        <dbReference type="ChEBI" id="CHEBI:29973"/>
        <dbReference type="ChEBI" id="CHEBI:30011"/>
        <dbReference type="EC" id="3.5.1.44"/>
    </reaction>
</comment>
<dbReference type="AlphaFoldDB" id="A0A937VXW0"/>
<gene>
    <name evidence="3" type="primary">cheD</name>
    <name evidence="4" type="ORF">FJZ47_04535</name>
</gene>
<proteinExistence type="inferred from homology"/>
<evidence type="ECO:0000313" key="5">
    <source>
        <dbReference type="Proteomes" id="UP000712673"/>
    </source>
</evidence>
<dbReference type="Pfam" id="PF03975">
    <property type="entry name" value="CheD"/>
    <property type="match status" value="1"/>
</dbReference>
<dbReference type="PANTHER" id="PTHR35147">
    <property type="entry name" value="CHEMORECEPTOR GLUTAMINE DEAMIDASE CHED-RELATED"/>
    <property type="match status" value="1"/>
</dbReference>
<evidence type="ECO:0000256" key="2">
    <source>
        <dbReference type="ARBA" id="ARBA00022801"/>
    </source>
</evidence>
<dbReference type="EC" id="3.5.1.44" evidence="3"/>
<dbReference type="InterPro" id="IPR011324">
    <property type="entry name" value="Cytotoxic_necrot_fac-like_cat"/>
</dbReference>
<dbReference type="CDD" id="cd16352">
    <property type="entry name" value="CheD"/>
    <property type="match status" value="1"/>
</dbReference>
<reference evidence="4" key="1">
    <citation type="submission" date="2019-03" db="EMBL/GenBank/DDBJ databases">
        <title>Lake Tanganyika Metagenome-Assembled Genomes (MAGs).</title>
        <authorList>
            <person name="Tran P."/>
        </authorList>
    </citation>
    <scope>NUCLEOTIDE SEQUENCE</scope>
    <source>
        <strain evidence="4">K_DeepCast_65m_m2_066</strain>
    </source>
</reference>
<dbReference type="InterPro" id="IPR038592">
    <property type="entry name" value="CheD-like_sf"/>
</dbReference>
<keyword evidence="2 3" id="KW-0378">Hydrolase</keyword>
<dbReference type="Gene3D" id="3.30.1330.200">
    <property type="match status" value="1"/>
</dbReference>
<dbReference type="GO" id="GO:0050568">
    <property type="term" value="F:protein-glutamine glutaminase activity"/>
    <property type="evidence" value="ECO:0007669"/>
    <property type="project" value="UniProtKB-UniRule"/>
</dbReference>
<protein>
    <recommendedName>
        <fullName evidence="3">Probable chemoreceptor glutamine deamidase CheD</fullName>
        <ecNumber evidence="3">3.5.1.44</ecNumber>
    </recommendedName>
</protein>
<evidence type="ECO:0000256" key="1">
    <source>
        <dbReference type="ARBA" id="ARBA00022500"/>
    </source>
</evidence>
<dbReference type="EMBL" id="VGLS01000089">
    <property type="protein sequence ID" value="MBM3223056.1"/>
    <property type="molecule type" value="Genomic_DNA"/>
</dbReference>
<comment type="function">
    <text evidence="3">Probably deamidates glutamine residues to glutamate on methyl-accepting chemotaxis receptors (MCPs), playing an important role in chemotaxis.</text>
</comment>
<dbReference type="InterPro" id="IPR005659">
    <property type="entry name" value="Chemorcpt_Glu_NH3ase_CheD"/>
</dbReference>
<evidence type="ECO:0000313" key="4">
    <source>
        <dbReference type="EMBL" id="MBM3223056.1"/>
    </source>
</evidence>
<dbReference type="HAMAP" id="MF_01440">
    <property type="entry name" value="CheD"/>
    <property type="match status" value="1"/>
</dbReference>
<comment type="caution">
    <text evidence="4">The sequence shown here is derived from an EMBL/GenBank/DDBJ whole genome shotgun (WGS) entry which is preliminary data.</text>
</comment>